<dbReference type="InterPro" id="IPR012902">
    <property type="entry name" value="N_methyl_site"/>
</dbReference>
<evidence type="ECO:0000256" key="1">
    <source>
        <dbReference type="SAM" id="Phobius"/>
    </source>
</evidence>
<protein>
    <submittedName>
        <fullName evidence="2">Type II secretion system protein</fullName>
    </submittedName>
</protein>
<keyword evidence="1" id="KW-1133">Transmembrane helix</keyword>
<feature type="transmembrane region" description="Helical" evidence="1">
    <location>
        <begin position="21"/>
        <end position="49"/>
    </location>
</feature>
<keyword evidence="1" id="KW-0812">Transmembrane</keyword>
<dbReference type="EMBL" id="JACBAZ010000007">
    <property type="protein sequence ID" value="NWK57000.1"/>
    <property type="molecule type" value="Genomic_DNA"/>
</dbReference>
<dbReference type="NCBIfam" id="TIGR02532">
    <property type="entry name" value="IV_pilin_GFxxxE"/>
    <property type="match status" value="1"/>
</dbReference>
<accession>A0A851GQA0</accession>
<evidence type="ECO:0000313" key="3">
    <source>
        <dbReference type="Proteomes" id="UP000557872"/>
    </source>
</evidence>
<dbReference type="AlphaFoldDB" id="A0A851GQA0"/>
<reference evidence="2 3" key="1">
    <citation type="submission" date="2020-07" db="EMBL/GenBank/DDBJ databases">
        <title>Roseicoccus Jingziensis gen. nov., sp. nov., isolated from coastal seawater.</title>
        <authorList>
            <person name="Feng X."/>
        </authorList>
    </citation>
    <scope>NUCLEOTIDE SEQUENCE [LARGE SCALE GENOMIC DNA]</scope>
    <source>
        <strain evidence="2 3">N1E253</strain>
    </source>
</reference>
<gene>
    <name evidence="2" type="ORF">HW115_15360</name>
</gene>
<organism evidence="2 3">
    <name type="scientific">Oceaniferula marina</name>
    <dbReference type="NCBI Taxonomy" id="2748318"/>
    <lineage>
        <taxon>Bacteria</taxon>
        <taxon>Pseudomonadati</taxon>
        <taxon>Verrucomicrobiota</taxon>
        <taxon>Verrucomicrobiia</taxon>
        <taxon>Verrucomicrobiales</taxon>
        <taxon>Verrucomicrobiaceae</taxon>
        <taxon>Oceaniferula</taxon>
    </lineage>
</organism>
<dbReference type="SUPFAM" id="SSF54523">
    <property type="entry name" value="Pili subunits"/>
    <property type="match status" value="1"/>
</dbReference>
<keyword evidence="3" id="KW-1185">Reference proteome</keyword>
<comment type="caution">
    <text evidence="2">The sequence shown here is derived from an EMBL/GenBank/DDBJ whole genome shotgun (WGS) entry which is preliminary data.</text>
</comment>
<evidence type="ECO:0000313" key="2">
    <source>
        <dbReference type="EMBL" id="NWK57000.1"/>
    </source>
</evidence>
<proteinExistence type="predicted"/>
<sequence length="236" mass="25554">MNRNLSRSPFSRVRSCLRPSGVVPAFTLIEMLVVISIIAVLLTVGALGLKNLSRGSGVSAGLPVAEAVFAEARAIAIGKGTNSMVLVHAQNDKDDELHRDRYLRYLVIAFEQLDDSGEPNGTWEIASRGVSLPKGVYFMKDLSEQGGMNLSTTTLRLPGKSDSKCYVYQFNAEGMMSDPEPDENGTNVPRFVIGSASLPPGAEEPRLVGKNVGGFVVWRSGRTSLFRHPEQIDSSL</sequence>
<dbReference type="Gene3D" id="3.30.700.10">
    <property type="entry name" value="Glycoprotein, Type 4 Pilin"/>
    <property type="match status" value="1"/>
</dbReference>
<dbReference type="InterPro" id="IPR045584">
    <property type="entry name" value="Pilin-like"/>
</dbReference>
<dbReference type="RefSeq" id="WP_178933832.1">
    <property type="nucleotide sequence ID" value="NZ_JACBAZ010000007.1"/>
</dbReference>
<name>A0A851GQA0_9BACT</name>
<dbReference type="Proteomes" id="UP000557872">
    <property type="component" value="Unassembled WGS sequence"/>
</dbReference>
<keyword evidence="1" id="KW-0472">Membrane</keyword>